<organism evidence="1 2">
    <name type="scientific">Ensete ventricosum</name>
    <name type="common">Abyssinian banana</name>
    <name type="synonym">Musa ensete</name>
    <dbReference type="NCBI Taxonomy" id="4639"/>
    <lineage>
        <taxon>Eukaryota</taxon>
        <taxon>Viridiplantae</taxon>
        <taxon>Streptophyta</taxon>
        <taxon>Embryophyta</taxon>
        <taxon>Tracheophyta</taxon>
        <taxon>Spermatophyta</taxon>
        <taxon>Magnoliopsida</taxon>
        <taxon>Liliopsida</taxon>
        <taxon>Zingiberales</taxon>
        <taxon>Musaceae</taxon>
        <taxon>Ensete</taxon>
    </lineage>
</organism>
<sequence>MEAERRAHGVLTEHEILCSLHCTRLQAHRHDFLGRWGDEVDGVAWVSDAAGHWIIVRSHGRTAMTSDLETFSRRERFVDSLVSLLPRMLTQAMTARTDQREEDEN</sequence>
<dbReference type="EMBL" id="AMZH03009258">
    <property type="protein sequence ID" value="RRT57236.1"/>
    <property type="molecule type" value="Genomic_DNA"/>
</dbReference>
<dbReference type="Proteomes" id="UP000287651">
    <property type="component" value="Unassembled WGS sequence"/>
</dbReference>
<comment type="caution">
    <text evidence="1">The sequence shown here is derived from an EMBL/GenBank/DDBJ whole genome shotgun (WGS) entry which is preliminary data.</text>
</comment>
<evidence type="ECO:0000313" key="2">
    <source>
        <dbReference type="Proteomes" id="UP000287651"/>
    </source>
</evidence>
<proteinExistence type="predicted"/>
<dbReference type="AlphaFoldDB" id="A0A426YZR9"/>
<protein>
    <submittedName>
        <fullName evidence="1">Uncharacterized protein</fullName>
    </submittedName>
</protein>
<accession>A0A426YZR9</accession>
<evidence type="ECO:0000313" key="1">
    <source>
        <dbReference type="EMBL" id="RRT57236.1"/>
    </source>
</evidence>
<gene>
    <name evidence="1" type="ORF">B296_00014174</name>
</gene>
<name>A0A426YZR9_ENSVE</name>
<reference evidence="1 2" key="1">
    <citation type="journal article" date="2014" name="Agronomy (Basel)">
        <title>A Draft Genome Sequence for Ensete ventricosum, the Drought-Tolerant Tree Against Hunger.</title>
        <authorList>
            <person name="Harrison J."/>
            <person name="Moore K.A."/>
            <person name="Paszkiewicz K."/>
            <person name="Jones T."/>
            <person name="Grant M."/>
            <person name="Ambacheew D."/>
            <person name="Muzemil S."/>
            <person name="Studholme D.J."/>
        </authorList>
    </citation>
    <scope>NUCLEOTIDE SEQUENCE [LARGE SCALE GENOMIC DNA]</scope>
</reference>